<dbReference type="InterPro" id="IPR011008">
    <property type="entry name" value="Dimeric_a/b-barrel"/>
</dbReference>
<dbReference type="PROSITE" id="PS00455">
    <property type="entry name" value="AMP_BINDING"/>
    <property type="match status" value="1"/>
</dbReference>
<feature type="domain" description="AMP-dependent synthetase/ligase" evidence="1">
    <location>
        <begin position="17"/>
        <end position="393"/>
    </location>
</feature>
<dbReference type="Gene3D" id="3.30.300.30">
    <property type="match status" value="1"/>
</dbReference>
<dbReference type="SUPFAM" id="SSF56801">
    <property type="entry name" value="Acetyl-CoA synthetase-like"/>
    <property type="match status" value="1"/>
</dbReference>
<dbReference type="Gene3D" id="3.30.70.100">
    <property type="match status" value="1"/>
</dbReference>
<sequence>MAEGLVYPHGTVDAMLADSAASHPRREAVRAGQRVLDYATLDALATACAGGLHRIVERTGAVVALTSLLSPDFVIGYYGILRSGNVTAPVNPYLQPEQLAHVLSDSGTEVALVDARTAAKIATVRDRLPRLREVILIGGSDGSGVPGGSGVSGGGASGGVSGASERTFASLLDGPAGGLPARGRVCPGDLAVLHFTSGTTGAPKTVMLSHRNVTANAVQVAAAHRLGGGSVVVNHLPTYHPMHMNSAIAAGAAQILVTGPDAAESVRTANRYGASHYYSLPVRLTALADSPQLGGLRFETVRMIASGGSALAPAAARKLAEHFQIPVVQGYGLAETSPLTHSDDPADWRPGSVGRPVADTEARVVDVDDGRVLEPGSIGEVQVRGPQVMLGYLGESAGSCVDEEGWLSTGDVGQIGATGRLTLVDRIKDVFKRDNWLVSPTSVERSLARHPAVRDCVVVDHPEPLHGAVATAFVVRAEQDTTAVAAIAAEVNESMPYYQHIEHIEIVESIPRSANGKVARTELRARMARILRAAPLGRSGGPSDIVQGSSHIVGGCSDIVSGGNAVITFITRFTLRGDDGTEFERLFAEHCAFMAARPGFVDFRMVRSASNPKVYVNIGRWTDPGAHKAVVSSEEFLSHVKAMGPLVEVEADLYLPVASSES</sequence>
<feature type="domain" description="AMP-binding enzyme C-terminal" evidence="3">
    <location>
        <begin position="443"/>
        <end position="517"/>
    </location>
</feature>
<dbReference type="Gene3D" id="3.40.50.12780">
    <property type="entry name" value="N-terminal domain of ligase-like"/>
    <property type="match status" value="1"/>
</dbReference>
<gene>
    <name evidence="4" type="ORF">POF50_025455</name>
</gene>
<reference evidence="4" key="1">
    <citation type="submission" date="2023-05" db="EMBL/GenBank/DDBJ databases">
        <title>Streptantibioticus silvisoli sp. nov., acidotolerant actinomycetes 1 from pine litter.</title>
        <authorList>
            <person name="Swiecimska M."/>
            <person name="Golinska P."/>
            <person name="Sangal V."/>
            <person name="Wachnowicz B."/>
            <person name="Goodfellow M."/>
        </authorList>
    </citation>
    <scope>NUCLEOTIDE SEQUENCE</scope>
    <source>
        <strain evidence="4">SL13</strain>
    </source>
</reference>
<dbReference type="PANTHER" id="PTHR43767:SF12">
    <property type="entry name" value="AMP-DEPENDENT SYNTHETASE AND LIGASE"/>
    <property type="match status" value="1"/>
</dbReference>
<dbReference type="GO" id="GO:0016877">
    <property type="term" value="F:ligase activity, forming carbon-sulfur bonds"/>
    <property type="evidence" value="ECO:0007669"/>
    <property type="project" value="UniProtKB-ARBA"/>
</dbReference>
<dbReference type="InterPro" id="IPR050237">
    <property type="entry name" value="ATP-dep_AMP-bd_enzyme"/>
</dbReference>
<organism evidence="4">
    <name type="scientific">Streptantibioticus silvisoli</name>
    <dbReference type="NCBI Taxonomy" id="2705255"/>
    <lineage>
        <taxon>Bacteria</taxon>
        <taxon>Bacillati</taxon>
        <taxon>Actinomycetota</taxon>
        <taxon>Actinomycetes</taxon>
        <taxon>Kitasatosporales</taxon>
        <taxon>Streptomycetaceae</taxon>
        <taxon>Streptantibioticus</taxon>
    </lineage>
</organism>
<dbReference type="RefSeq" id="WP_271317426.1">
    <property type="nucleotide sequence ID" value="NZ_JABXJJ020000035.1"/>
</dbReference>
<dbReference type="InterPro" id="IPR020845">
    <property type="entry name" value="AMP-binding_CS"/>
</dbReference>
<dbReference type="InterPro" id="IPR045851">
    <property type="entry name" value="AMP-bd_C_sf"/>
</dbReference>
<comment type="caution">
    <text evidence="4">The sequence shown here is derived from an EMBL/GenBank/DDBJ whole genome shotgun (WGS) entry which is preliminary data.</text>
</comment>
<evidence type="ECO:0000259" key="2">
    <source>
        <dbReference type="Pfam" id="PF03992"/>
    </source>
</evidence>
<name>A0AA90H8X0_9ACTN</name>
<feature type="domain" description="ABM" evidence="2">
    <location>
        <begin position="567"/>
        <end position="641"/>
    </location>
</feature>
<dbReference type="AlphaFoldDB" id="A0AA90H8X0"/>
<dbReference type="InterPro" id="IPR007138">
    <property type="entry name" value="ABM_dom"/>
</dbReference>
<evidence type="ECO:0000313" key="4">
    <source>
        <dbReference type="EMBL" id="MDI5972649.1"/>
    </source>
</evidence>
<proteinExistence type="predicted"/>
<dbReference type="InterPro" id="IPR042099">
    <property type="entry name" value="ANL_N_sf"/>
</dbReference>
<dbReference type="EMBL" id="JABXJJ020000035">
    <property type="protein sequence ID" value="MDI5972649.1"/>
    <property type="molecule type" value="Genomic_DNA"/>
</dbReference>
<dbReference type="PANTHER" id="PTHR43767">
    <property type="entry name" value="LONG-CHAIN-FATTY-ACID--COA LIGASE"/>
    <property type="match status" value="1"/>
</dbReference>
<dbReference type="InterPro" id="IPR000873">
    <property type="entry name" value="AMP-dep_synth/lig_dom"/>
</dbReference>
<evidence type="ECO:0000259" key="1">
    <source>
        <dbReference type="Pfam" id="PF00501"/>
    </source>
</evidence>
<protein>
    <submittedName>
        <fullName evidence="4">AMP-binding protein</fullName>
    </submittedName>
</protein>
<dbReference type="InterPro" id="IPR025110">
    <property type="entry name" value="AMP-bd_C"/>
</dbReference>
<dbReference type="Pfam" id="PF03992">
    <property type="entry name" value="ABM"/>
    <property type="match status" value="1"/>
</dbReference>
<dbReference type="SUPFAM" id="SSF54909">
    <property type="entry name" value="Dimeric alpha+beta barrel"/>
    <property type="match status" value="1"/>
</dbReference>
<dbReference type="Pfam" id="PF13193">
    <property type="entry name" value="AMP-binding_C"/>
    <property type="match status" value="1"/>
</dbReference>
<accession>A0AA90H8X0</accession>
<evidence type="ECO:0000259" key="3">
    <source>
        <dbReference type="Pfam" id="PF13193"/>
    </source>
</evidence>
<dbReference type="Pfam" id="PF00501">
    <property type="entry name" value="AMP-binding"/>
    <property type="match status" value="1"/>
</dbReference>